<name>I2NE75_NEISI</name>
<comment type="caution">
    <text evidence="1">The sequence shown here is derived from an EMBL/GenBank/DDBJ whole genome shotgun (WGS) entry which is preliminary data.</text>
</comment>
<evidence type="ECO:0000313" key="1">
    <source>
        <dbReference type="EMBL" id="EIG24136.1"/>
    </source>
</evidence>
<dbReference type="PATRIC" id="fig|1095748.3.peg.2578"/>
<dbReference type="EMBL" id="AJMT01000201">
    <property type="protein sequence ID" value="EIG24136.1"/>
    <property type="molecule type" value="Genomic_DNA"/>
</dbReference>
<protein>
    <submittedName>
        <fullName evidence="1">Uncharacterized protein</fullName>
    </submittedName>
</protein>
<dbReference type="Proteomes" id="UP000004473">
    <property type="component" value="Unassembled WGS sequence"/>
</dbReference>
<dbReference type="AlphaFoldDB" id="I2NE75"/>
<gene>
    <name evidence="1" type="ORF">HMPREF1051_0079</name>
</gene>
<organism evidence="1 2">
    <name type="scientific">Neisseria sicca VK64</name>
    <dbReference type="NCBI Taxonomy" id="1095748"/>
    <lineage>
        <taxon>Bacteria</taxon>
        <taxon>Pseudomonadati</taxon>
        <taxon>Pseudomonadota</taxon>
        <taxon>Betaproteobacteria</taxon>
        <taxon>Neisseriales</taxon>
        <taxon>Neisseriaceae</taxon>
        <taxon>Neisseria</taxon>
    </lineage>
</organism>
<proteinExistence type="predicted"/>
<accession>I2NE75</accession>
<reference evidence="1 2" key="1">
    <citation type="submission" date="2012-04" db="EMBL/GenBank/DDBJ databases">
        <authorList>
            <person name="Harkins D.M."/>
            <person name="Madupu R."/>
            <person name="Durkin A.S."/>
            <person name="Torralba M."/>
            <person name="Methe B."/>
            <person name="Sutton G.G."/>
            <person name="Nelson K.E."/>
        </authorList>
    </citation>
    <scope>NUCLEOTIDE SEQUENCE [LARGE SCALE GENOMIC DNA]</scope>
    <source>
        <strain evidence="1 2">VK64</strain>
    </source>
</reference>
<sequence length="37" mass="4410">MQKEFFTTEWGQQFSDDPSPVFKTSCIPFPQYIQTLH</sequence>
<evidence type="ECO:0000313" key="2">
    <source>
        <dbReference type="Proteomes" id="UP000004473"/>
    </source>
</evidence>